<dbReference type="GO" id="GO:0004151">
    <property type="term" value="F:dihydroorotase activity"/>
    <property type="evidence" value="ECO:0007669"/>
    <property type="project" value="UniProtKB-EC"/>
</dbReference>
<feature type="binding site" description="via carbamate group" evidence="1">
    <location>
        <position position="151"/>
    </location>
    <ligand>
        <name>Zn(2+)</name>
        <dbReference type="ChEBI" id="CHEBI:29105"/>
        <label>2</label>
    </ligand>
</feature>
<keyword evidence="5" id="KW-1185">Reference proteome</keyword>
<name>A0A3D8TQ73_9LIST</name>
<evidence type="ECO:0000256" key="1">
    <source>
        <dbReference type="PIRSR" id="PIRSR039004-1"/>
    </source>
</evidence>
<feature type="binding site" evidence="1">
    <location>
        <position position="269"/>
    </location>
    <ligand>
        <name>Zn(2+)</name>
        <dbReference type="ChEBI" id="CHEBI:29105"/>
        <label>1</label>
    </ligand>
</feature>
<dbReference type="Gene3D" id="3.20.20.140">
    <property type="entry name" value="Metal-dependent hydrolases"/>
    <property type="match status" value="1"/>
</dbReference>
<feature type="binding site" evidence="1">
    <location>
        <position position="59"/>
    </location>
    <ligand>
        <name>Zn(2+)</name>
        <dbReference type="ChEBI" id="CHEBI:29105"/>
        <label>1</label>
    </ligand>
</feature>
<keyword evidence="1" id="KW-0479">Metal-binding</keyword>
<gene>
    <name evidence="4" type="ORF">UR08_07160</name>
</gene>
<feature type="binding site" evidence="1">
    <location>
        <position position="208"/>
    </location>
    <ligand>
        <name>Zn(2+)</name>
        <dbReference type="ChEBI" id="CHEBI:29105"/>
        <label>2</label>
    </ligand>
</feature>
<evidence type="ECO:0000313" key="5">
    <source>
        <dbReference type="Proteomes" id="UP000257055"/>
    </source>
</evidence>
<dbReference type="NCBIfam" id="TIGR03583">
    <property type="entry name" value="EF_0837"/>
    <property type="match status" value="1"/>
</dbReference>
<feature type="binding site" description="via carbamate group" evidence="1">
    <location>
        <position position="151"/>
    </location>
    <ligand>
        <name>Zn(2+)</name>
        <dbReference type="ChEBI" id="CHEBI:29105"/>
        <label>1</label>
    </ligand>
</feature>
<dbReference type="AlphaFoldDB" id="A0A3D8TQ73"/>
<organism evidence="4 5">
    <name type="scientific">Listeria kieliensis</name>
    <dbReference type="NCBI Taxonomy" id="1621700"/>
    <lineage>
        <taxon>Bacteria</taxon>
        <taxon>Bacillati</taxon>
        <taxon>Bacillota</taxon>
        <taxon>Bacilli</taxon>
        <taxon>Bacillales</taxon>
        <taxon>Listeriaceae</taxon>
        <taxon>Listeria</taxon>
    </lineage>
</organism>
<dbReference type="GO" id="GO:0046872">
    <property type="term" value="F:metal ion binding"/>
    <property type="evidence" value="ECO:0007669"/>
    <property type="project" value="UniProtKB-KW"/>
</dbReference>
<dbReference type="Gene3D" id="2.30.40.10">
    <property type="entry name" value="Urease, subunit C, domain 1"/>
    <property type="match status" value="1"/>
</dbReference>
<feature type="binding site" evidence="1">
    <location>
        <position position="57"/>
    </location>
    <ligand>
        <name>Zn(2+)</name>
        <dbReference type="ChEBI" id="CHEBI:29105"/>
        <label>1</label>
    </ligand>
</feature>
<evidence type="ECO:0000313" key="4">
    <source>
        <dbReference type="EMBL" id="RDX00754.1"/>
    </source>
</evidence>
<protein>
    <submittedName>
        <fullName evidence="4">Dihydroorotase</fullName>
        <ecNumber evidence="4">3.5.2.3</ecNumber>
    </submittedName>
</protein>
<feature type="site" description="Transition state stabilizer" evidence="3">
    <location>
        <position position="153"/>
    </location>
</feature>
<dbReference type="InterPro" id="IPR020043">
    <property type="entry name" value="Deacetylase_Atu3266-like"/>
</dbReference>
<keyword evidence="4" id="KW-0378">Hydrolase</keyword>
<dbReference type="PANTHER" id="PTHR42717">
    <property type="entry name" value="DIHYDROOROTASE-RELATED"/>
    <property type="match status" value="1"/>
</dbReference>
<evidence type="ECO:0000256" key="2">
    <source>
        <dbReference type="PIRSR" id="PIRSR039004-2"/>
    </source>
</evidence>
<dbReference type="NCBIfam" id="NF006689">
    <property type="entry name" value="PRK09237.1"/>
    <property type="match status" value="1"/>
</dbReference>
<keyword evidence="1" id="KW-0862">Zinc</keyword>
<dbReference type="GO" id="GO:0019213">
    <property type="term" value="F:deacetylase activity"/>
    <property type="evidence" value="ECO:0007669"/>
    <property type="project" value="InterPro"/>
</dbReference>
<dbReference type="InterPro" id="IPR032466">
    <property type="entry name" value="Metal_Hydrolase"/>
</dbReference>
<dbReference type="SUPFAM" id="SSF51338">
    <property type="entry name" value="Composite domain of metallo-dependent hydrolases"/>
    <property type="match status" value="2"/>
</dbReference>
<proteinExistence type="predicted"/>
<dbReference type="RefSeq" id="WP_115752996.1">
    <property type="nucleotide sequence ID" value="NZ_LARY01000002.1"/>
</dbReference>
<accession>A0A3D8TQ73</accession>
<sequence>MIDLLIKNGKTITEEPLSVAITNGKISAVAPQINDEAEKVIDLAGKHYISAGWIDDHVHCDTEMPIYYDQPDEIGITKGVTTIIDAGSTGADTIASFYEHVKQAKTNVYALINISKTGIIAQDELSDMKNIQKEAVKQKIAELPNFIVGLKARMSKTVVGENNYEPLILAKELQNELDDLPLMVHIGSNPPDLKEILTRLDARDVLTHCFNGKPNGILEQTSNEIKAVAKEAYDRGVRFDIGHGTDSFNFRTARLAKAEGLTPYSLSTDIYHKNREKGPVYDLATTMEKLLSIGYSLTEIIPMVTTHPADNFKLHHKGTLKEDFDADITIFDVKDGHKELTDSNGNTKYTRTVIEPVYTIVGGKVYDNGSLSKI</sequence>
<feature type="modified residue" description="N6-carboxylysine" evidence="2">
    <location>
        <position position="151"/>
    </location>
</feature>
<dbReference type="EMBL" id="LARY01000002">
    <property type="protein sequence ID" value="RDX00754.1"/>
    <property type="molecule type" value="Genomic_DNA"/>
</dbReference>
<dbReference type="PIRSF" id="PIRSF039004">
    <property type="entry name" value="ADE_EF_0837"/>
    <property type="match status" value="1"/>
</dbReference>
<evidence type="ECO:0000256" key="3">
    <source>
        <dbReference type="PIRSR" id="PIRSR039004-3"/>
    </source>
</evidence>
<dbReference type="EC" id="3.5.2.3" evidence="4"/>
<dbReference type="Pfam" id="PF22647">
    <property type="entry name" value="EF_0837-like_N"/>
    <property type="match status" value="1"/>
</dbReference>
<dbReference type="Proteomes" id="UP000257055">
    <property type="component" value="Unassembled WGS sequence"/>
</dbReference>
<dbReference type="PANTHER" id="PTHR42717:SF1">
    <property type="entry name" value="IMIDAZOLONEPROPIONASE AND RELATED AMIDOHYDROLASES"/>
    <property type="match status" value="1"/>
</dbReference>
<dbReference type="InterPro" id="IPR011059">
    <property type="entry name" value="Metal-dep_hydrolase_composite"/>
</dbReference>
<comment type="caution">
    <text evidence="4">The sequence shown here is derived from an EMBL/GenBank/DDBJ whole genome shotgun (WGS) entry which is preliminary data.</text>
</comment>
<reference evidence="5" key="1">
    <citation type="submission" date="2015-04" db="EMBL/GenBank/DDBJ databases">
        <authorList>
            <person name="Schardt J."/>
            <person name="Mueller-Herbst S."/>
            <person name="Scherer S."/>
            <person name="Huptas C."/>
        </authorList>
    </citation>
    <scope>NUCLEOTIDE SEQUENCE [LARGE SCALE GENOMIC DNA]</scope>
    <source>
        <strain evidence="5">Kiel-L1</strain>
    </source>
</reference>
<feature type="binding site" evidence="1">
    <location>
        <position position="185"/>
    </location>
    <ligand>
        <name>Zn(2+)</name>
        <dbReference type="ChEBI" id="CHEBI:29105"/>
        <label>2</label>
    </ligand>
</feature>
<dbReference type="InterPro" id="IPR047601">
    <property type="entry name" value="EF_0837-like"/>
</dbReference>
<dbReference type="SUPFAM" id="SSF51556">
    <property type="entry name" value="Metallo-dependent hydrolases"/>
    <property type="match status" value="1"/>
</dbReference>